<evidence type="ECO:0000256" key="1">
    <source>
        <dbReference type="SAM" id="MobiDB-lite"/>
    </source>
</evidence>
<gene>
    <name evidence="2" type="ORF">SNE40_015070</name>
</gene>
<protein>
    <submittedName>
        <fullName evidence="2">Uncharacterized protein</fullName>
    </submittedName>
</protein>
<organism evidence="2 3">
    <name type="scientific">Patella caerulea</name>
    <name type="common">Rayed Mediterranean limpet</name>
    <dbReference type="NCBI Taxonomy" id="87958"/>
    <lineage>
        <taxon>Eukaryota</taxon>
        <taxon>Metazoa</taxon>
        <taxon>Spiralia</taxon>
        <taxon>Lophotrochozoa</taxon>
        <taxon>Mollusca</taxon>
        <taxon>Gastropoda</taxon>
        <taxon>Patellogastropoda</taxon>
        <taxon>Patelloidea</taxon>
        <taxon>Patellidae</taxon>
        <taxon>Patella</taxon>
    </lineage>
</organism>
<dbReference type="Proteomes" id="UP001347796">
    <property type="component" value="Unassembled WGS sequence"/>
</dbReference>
<sequence>MCENQNFIYQDNTSYPNRVQAPAHCGFEPHYSHVETPINFYSQSNYNSVPQGYVQVEKIWTGNENSSNNKPVSGEYWAVSNQRWATQQPIYHQPVPAPKRTQHRVLTEQNSIIPSDNQPVKFKRNSIPRQHAAVITHTNEYKEMIENRDPNYQALDRNWNASTRRVESETSIATNNLTNVLNADQESGNINTDSQESAPEFTGKRATRSSHMRIFKRSSQQDTMERTNNTELMHMKVKRNNGTQDSHGPSGDGGPIGDGEPPLKVQKISMQPKHIISWYLDHLIGENEEITEMSKSFTIPVNIFGSDDFYFMDSLTKTVSFPTPKFLQWMKASFPDINANAIDFYQKGGKRIIIPDPKRYWQDKQPHDIIKEVFYQFQEERILH</sequence>
<feature type="compositionally biased region" description="Polar residues" evidence="1">
    <location>
        <begin position="183"/>
        <end position="197"/>
    </location>
</feature>
<feature type="compositionally biased region" description="Basic residues" evidence="1">
    <location>
        <begin position="205"/>
        <end position="216"/>
    </location>
</feature>
<reference evidence="2 3" key="1">
    <citation type="submission" date="2024-01" db="EMBL/GenBank/DDBJ databases">
        <title>The genome of the rayed Mediterranean limpet Patella caerulea (Linnaeus, 1758).</title>
        <authorList>
            <person name="Anh-Thu Weber A."/>
            <person name="Halstead-Nussloch G."/>
        </authorList>
    </citation>
    <scope>NUCLEOTIDE SEQUENCE [LARGE SCALE GENOMIC DNA]</scope>
    <source>
        <strain evidence="2">AATW-2023a</strain>
        <tissue evidence="2">Whole specimen</tissue>
    </source>
</reference>
<proteinExistence type="predicted"/>
<evidence type="ECO:0000313" key="3">
    <source>
        <dbReference type="Proteomes" id="UP001347796"/>
    </source>
</evidence>
<evidence type="ECO:0000313" key="2">
    <source>
        <dbReference type="EMBL" id="KAK6176845.1"/>
    </source>
</evidence>
<keyword evidence="3" id="KW-1185">Reference proteome</keyword>
<dbReference type="AlphaFoldDB" id="A0AAN8JH00"/>
<comment type="caution">
    <text evidence="2">The sequence shown here is derived from an EMBL/GenBank/DDBJ whole genome shotgun (WGS) entry which is preliminary data.</text>
</comment>
<feature type="compositionally biased region" description="Polar residues" evidence="1">
    <location>
        <begin position="217"/>
        <end position="231"/>
    </location>
</feature>
<feature type="region of interest" description="Disordered" evidence="1">
    <location>
        <begin position="183"/>
        <end position="264"/>
    </location>
</feature>
<dbReference type="EMBL" id="JAZGQO010000010">
    <property type="protein sequence ID" value="KAK6176845.1"/>
    <property type="molecule type" value="Genomic_DNA"/>
</dbReference>
<accession>A0AAN8JH00</accession>
<name>A0AAN8JH00_PATCE</name>